<feature type="domain" description="EF-hand" evidence="3">
    <location>
        <begin position="47"/>
        <end position="73"/>
    </location>
</feature>
<evidence type="ECO:0000313" key="5">
    <source>
        <dbReference type="Proteomes" id="UP001149090"/>
    </source>
</evidence>
<keyword evidence="2" id="KW-0106">Calcium</keyword>
<dbReference type="InterPro" id="IPR050145">
    <property type="entry name" value="Centrin_CML-like"/>
</dbReference>
<dbReference type="OMA" id="MAMIIGE"/>
<reference evidence="4" key="1">
    <citation type="submission" date="2022-10" db="EMBL/GenBank/DDBJ databases">
        <title>Novel sulphate-reducing endosymbionts in the free-living metamonad Anaeramoeba.</title>
        <authorList>
            <person name="Jerlstrom-Hultqvist J."/>
            <person name="Cepicka I."/>
            <person name="Gallot-Lavallee L."/>
            <person name="Salas-Leiva D."/>
            <person name="Curtis B.A."/>
            <person name="Zahonova K."/>
            <person name="Pipaliya S."/>
            <person name="Dacks J."/>
            <person name="Roger A.J."/>
        </authorList>
    </citation>
    <scope>NUCLEOTIDE SEQUENCE</scope>
    <source>
        <strain evidence="4">BMAN</strain>
    </source>
</reference>
<dbReference type="GO" id="GO:0005509">
    <property type="term" value="F:calcium ion binding"/>
    <property type="evidence" value="ECO:0007669"/>
    <property type="project" value="InterPro"/>
</dbReference>
<evidence type="ECO:0000256" key="2">
    <source>
        <dbReference type="ARBA" id="ARBA00022837"/>
    </source>
</evidence>
<dbReference type="FunFam" id="1.10.238.10:FF:000178">
    <property type="entry name" value="Calmodulin-2 A"/>
    <property type="match status" value="1"/>
</dbReference>
<sequence>MAITEKQIKATFDAIDTDKSGKLDKKEFTTFCKRFGNRFSDWEINLMIKIADKDGDGISYSEFKHYVLDDHSHPSKDDLKKIFKACDLDGNGTVSKGEIMQVSRFLRRPMTEQQANQFMDKYDTDKSGSLKWKEFKKIWIK</sequence>
<dbReference type="PROSITE" id="PS50222">
    <property type="entry name" value="EF_HAND_2"/>
    <property type="match status" value="4"/>
</dbReference>
<dbReference type="Pfam" id="PF13499">
    <property type="entry name" value="EF-hand_7"/>
    <property type="match status" value="2"/>
</dbReference>
<dbReference type="OrthoDB" id="26525at2759"/>
<dbReference type="GO" id="GO:0043226">
    <property type="term" value="C:organelle"/>
    <property type="evidence" value="ECO:0007669"/>
    <property type="project" value="UniProtKB-ARBA"/>
</dbReference>
<protein>
    <submittedName>
        <fullName evidence="4">Calmodulin</fullName>
    </submittedName>
</protein>
<dbReference type="InterPro" id="IPR002048">
    <property type="entry name" value="EF_hand_dom"/>
</dbReference>
<proteinExistence type="predicted"/>
<gene>
    <name evidence="4" type="ORF">M0811_13394</name>
</gene>
<evidence type="ECO:0000259" key="3">
    <source>
        <dbReference type="PROSITE" id="PS50222"/>
    </source>
</evidence>
<feature type="domain" description="EF-hand" evidence="3">
    <location>
        <begin position="3"/>
        <end position="38"/>
    </location>
</feature>
<dbReference type="PROSITE" id="PS00018">
    <property type="entry name" value="EF_HAND_1"/>
    <property type="match status" value="2"/>
</dbReference>
<feature type="domain" description="EF-hand" evidence="3">
    <location>
        <begin position="110"/>
        <end position="141"/>
    </location>
</feature>
<dbReference type="SMART" id="SM00054">
    <property type="entry name" value="EFh"/>
    <property type="match status" value="3"/>
</dbReference>
<comment type="caution">
    <text evidence="4">The sequence shown here is derived from an EMBL/GenBank/DDBJ whole genome shotgun (WGS) entry which is preliminary data.</text>
</comment>
<dbReference type="Proteomes" id="UP001149090">
    <property type="component" value="Unassembled WGS sequence"/>
</dbReference>
<keyword evidence="5" id="KW-1185">Reference proteome</keyword>
<organism evidence="4 5">
    <name type="scientific">Anaeramoeba ignava</name>
    <name type="common">Anaerobic marine amoeba</name>
    <dbReference type="NCBI Taxonomy" id="1746090"/>
    <lineage>
        <taxon>Eukaryota</taxon>
        <taxon>Metamonada</taxon>
        <taxon>Anaeramoebidae</taxon>
        <taxon>Anaeramoeba</taxon>
    </lineage>
</organism>
<accession>A0A9Q0L6B9</accession>
<name>A0A9Q0L6B9_ANAIG</name>
<keyword evidence="1" id="KW-0677">Repeat</keyword>
<dbReference type="AlphaFoldDB" id="A0A9Q0L6B9"/>
<dbReference type="PANTHER" id="PTHR23050">
    <property type="entry name" value="CALCIUM BINDING PROTEIN"/>
    <property type="match status" value="1"/>
</dbReference>
<evidence type="ECO:0000313" key="4">
    <source>
        <dbReference type="EMBL" id="KAJ5066625.1"/>
    </source>
</evidence>
<dbReference type="SUPFAM" id="SSF47473">
    <property type="entry name" value="EF-hand"/>
    <property type="match status" value="1"/>
</dbReference>
<dbReference type="InterPro" id="IPR011992">
    <property type="entry name" value="EF-hand-dom_pair"/>
</dbReference>
<evidence type="ECO:0000256" key="1">
    <source>
        <dbReference type="ARBA" id="ARBA00022737"/>
    </source>
</evidence>
<dbReference type="InterPro" id="IPR018247">
    <property type="entry name" value="EF_Hand_1_Ca_BS"/>
</dbReference>
<dbReference type="EMBL" id="JAPDFW010000138">
    <property type="protein sequence ID" value="KAJ5066625.1"/>
    <property type="molecule type" value="Genomic_DNA"/>
</dbReference>
<dbReference type="Gene3D" id="1.10.238.10">
    <property type="entry name" value="EF-hand"/>
    <property type="match status" value="2"/>
</dbReference>
<feature type="domain" description="EF-hand" evidence="3">
    <location>
        <begin position="74"/>
        <end position="109"/>
    </location>
</feature>